<dbReference type="SMART" id="SM00490">
    <property type="entry name" value="HELICc"/>
    <property type="match status" value="1"/>
</dbReference>
<dbReference type="EC" id="3.6.4.12" evidence="5"/>
<protein>
    <submittedName>
        <fullName evidence="5">DNA excision repair protein ERCC-6-like protein</fullName>
        <ecNumber evidence="5">3.6.4.12</ecNumber>
    </submittedName>
</protein>
<feature type="compositionally biased region" description="Low complexity" evidence="2">
    <location>
        <begin position="246"/>
        <end position="256"/>
    </location>
</feature>
<dbReference type="InterPro" id="IPR049730">
    <property type="entry name" value="SNF2/RAD54-like_C"/>
</dbReference>
<feature type="compositionally biased region" description="Low complexity" evidence="2">
    <location>
        <begin position="29"/>
        <end position="39"/>
    </location>
</feature>
<organism evidence="5 6">
    <name type="scientific">Skeletonema marinoi</name>
    <dbReference type="NCBI Taxonomy" id="267567"/>
    <lineage>
        <taxon>Eukaryota</taxon>
        <taxon>Sar</taxon>
        <taxon>Stramenopiles</taxon>
        <taxon>Ochrophyta</taxon>
        <taxon>Bacillariophyta</taxon>
        <taxon>Coscinodiscophyceae</taxon>
        <taxon>Thalassiosirophycidae</taxon>
        <taxon>Thalassiosirales</taxon>
        <taxon>Skeletonemataceae</taxon>
        <taxon>Skeletonema</taxon>
        <taxon>Skeletonema marinoi-dohrnii complex</taxon>
    </lineage>
</organism>
<keyword evidence="1 5" id="KW-0378">Hydrolase</keyword>
<evidence type="ECO:0000259" key="3">
    <source>
        <dbReference type="PROSITE" id="PS51192"/>
    </source>
</evidence>
<dbReference type="SUPFAM" id="SSF52540">
    <property type="entry name" value="P-loop containing nucleoside triphosphate hydrolases"/>
    <property type="match status" value="2"/>
</dbReference>
<dbReference type="InterPro" id="IPR050496">
    <property type="entry name" value="SNF2_RAD54_helicase_repair"/>
</dbReference>
<dbReference type="Pfam" id="PF00271">
    <property type="entry name" value="Helicase_C"/>
    <property type="match status" value="1"/>
</dbReference>
<feature type="region of interest" description="Disordered" evidence="2">
    <location>
        <begin position="191"/>
        <end position="217"/>
    </location>
</feature>
<gene>
    <name evidence="5" type="ORF">QTG54_013508</name>
</gene>
<dbReference type="Proteomes" id="UP001224775">
    <property type="component" value="Unassembled WGS sequence"/>
</dbReference>
<evidence type="ECO:0000313" key="5">
    <source>
        <dbReference type="EMBL" id="KAK1735802.1"/>
    </source>
</evidence>
<dbReference type="InterPro" id="IPR000330">
    <property type="entry name" value="SNF2_N"/>
</dbReference>
<reference evidence="5" key="1">
    <citation type="submission" date="2023-06" db="EMBL/GenBank/DDBJ databases">
        <title>Survivors Of The Sea: Transcriptome response of Skeletonema marinoi to long-term dormancy.</title>
        <authorList>
            <person name="Pinder M.I.M."/>
            <person name="Kourtchenko O."/>
            <person name="Robertson E.K."/>
            <person name="Larsson T."/>
            <person name="Maumus F."/>
            <person name="Osuna-Cruz C.M."/>
            <person name="Vancaester E."/>
            <person name="Stenow R."/>
            <person name="Vandepoele K."/>
            <person name="Ploug H."/>
            <person name="Bruchert V."/>
            <person name="Godhe A."/>
            <person name="Topel M."/>
        </authorList>
    </citation>
    <scope>NUCLEOTIDE SEQUENCE</scope>
    <source>
        <strain evidence="5">R05AC</strain>
    </source>
</reference>
<dbReference type="InterPro" id="IPR014001">
    <property type="entry name" value="Helicase_ATP-bd"/>
</dbReference>
<feature type="compositionally biased region" description="Polar residues" evidence="2">
    <location>
        <begin position="1"/>
        <end position="19"/>
    </location>
</feature>
<dbReference type="PROSITE" id="PS51192">
    <property type="entry name" value="HELICASE_ATP_BIND_1"/>
    <property type="match status" value="1"/>
</dbReference>
<feature type="region of interest" description="Disordered" evidence="2">
    <location>
        <begin position="86"/>
        <end position="106"/>
    </location>
</feature>
<keyword evidence="6" id="KW-1185">Reference proteome</keyword>
<dbReference type="Gene3D" id="3.40.50.10810">
    <property type="entry name" value="Tandem AAA-ATPase domain"/>
    <property type="match status" value="1"/>
</dbReference>
<dbReference type="PANTHER" id="PTHR45629:SF7">
    <property type="entry name" value="DNA EXCISION REPAIR PROTEIN ERCC-6-RELATED"/>
    <property type="match status" value="1"/>
</dbReference>
<proteinExistence type="predicted"/>
<evidence type="ECO:0000259" key="4">
    <source>
        <dbReference type="PROSITE" id="PS51194"/>
    </source>
</evidence>
<dbReference type="Pfam" id="PF00176">
    <property type="entry name" value="SNF2-rel_dom"/>
    <property type="match status" value="1"/>
</dbReference>
<dbReference type="GO" id="GO:0003678">
    <property type="term" value="F:DNA helicase activity"/>
    <property type="evidence" value="ECO:0007669"/>
    <property type="project" value="UniProtKB-EC"/>
</dbReference>
<dbReference type="CDD" id="cd18793">
    <property type="entry name" value="SF2_C_SNF"/>
    <property type="match status" value="1"/>
</dbReference>
<dbReference type="GO" id="GO:0015616">
    <property type="term" value="F:DNA translocase activity"/>
    <property type="evidence" value="ECO:0007669"/>
    <property type="project" value="TreeGrafter"/>
</dbReference>
<dbReference type="AlphaFoldDB" id="A0AAD8XYG8"/>
<name>A0AAD8XYG8_9STRA</name>
<feature type="domain" description="Helicase ATP-binding" evidence="3">
    <location>
        <begin position="459"/>
        <end position="643"/>
    </location>
</feature>
<feature type="region of interest" description="Disordered" evidence="2">
    <location>
        <begin position="1"/>
        <end position="39"/>
    </location>
</feature>
<dbReference type="EMBL" id="JATAAI010000032">
    <property type="protein sequence ID" value="KAK1735802.1"/>
    <property type="molecule type" value="Genomic_DNA"/>
</dbReference>
<feature type="compositionally biased region" description="Basic and acidic residues" evidence="2">
    <location>
        <begin position="310"/>
        <end position="327"/>
    </location>
</feature>
<dbReference type="Gene3D" id="3.40.50.300">
    <property type="entry name" value="P-loop containing nucleotide triphosphate hydrolases"/>
    <property type="match status" value="1"/>
</dbReference>
<feature type="domain" description="Helicase C-terminal" evidence="4">
    <location>
        <begin position="785"/>
        <end position="948"/>
    </location>
</feature>
<dbReference type="PROSITE" id="PS51194">
    <property type="entry name" value="HELICASE_CTER"/>
    <property type="match status" value="1"/>
</dbReference>
<feature type="region of interest" description="Disordered" evidence="2">
    <location>
        <begin position="232"/>
        <end position="377"/>
    </location>
</feature>
<dbReference type="PANTHER" id="PTHR45629">
    <property type="entry name" value="SNF2/RAD54 FAMILY MEMBER"/>
    <property type="match status" value="1"/>
</dbReference>
<evidence type="ECO:0000313" key="6">
    <source>
        <dbReference type="Proteomes" id="UP001224775"/>
    </source>
</evidence>
<dbReference type="SMART" id="SM00487">
    <property type="entry name" value="DEXDc"/>
    <property type="match status" value="1"/>
</dbReference>
<feature type="compositionally biased region" description="Basic and acidic residues" evidence="2">
    <location>
        <begin position="361"/>
        <end position="370"/>
    </location>
</feature>
<evidence type="ECO:0000256" key="2">
    <source>
        <dbReference type="SAM" id="MobiDB-lite"/>
    </source>
</evidence>
<dbReference type="InterPro" id="IPR001650">
    <property type="entry name" value="Helicase_C-like"/>
</dbReference>
<dbReference type="InterPro" id="IPR038718">
    <property type="entry name" value="SNF2-like_sf"/>
</dbReference>
<comment type="caution">
    <text evidence="5">The sequence shown here is derived from an EMBL/GenBank/DDBJ whole genome shotgun (WGS) entry which is preliminary data.</text>
</comment>
<dbReference type="GO" id="GO:0005524">
    <property type="term" value="F:ATP binding"/>
    <property type="evidence" value="ECO:0007669"/>
    <property type="project" value="InterPro"/>
</dbReference>
<evidence type="ECO:0000256" key="1">
    <source>
        <dbReference type="ARBA" id="ARBA00022801"/>
    </source>
</evidence>
<feature type="compositionally biased region" description="Acidic residues" evidence="2">
    <location>
        <begin position="273"/>
        <end position="302"/>
    </location>
</feature>
<dbReference type="InterPro" id="IPR027417">
    <property type="entry name" value="P-loop_NTPase"/>
</dbReference>
<feature type="compositionally biased region" description="Acidic residues" evidence="2">
    <location>
        <begin position="234"/>
        <end position="243"/>
    </location>
</feature>
<accession>A0AAD8XYG8</accession>
<dbReference type="GO" id="GO:0016787">
    <property type="term" value="F:hydrolase activity"/>
    <property type="evidence" value="ECO:0007669"/>
    <property type="project" value="UniProtKB-KW"/>
</dbReference>
<sequence>MLAATKPSSSTNEITNLSISPLPFQNHPSSCSSSFSEESSSVASTPSIMMHSPSIINLMSPNSLFELTPPPQKSFQNNGNILHVGDNNNNHKTPRPSLTPPAPPNSEKLTMAIKLVESTLDEAIEDVRRVICIQEEEEAVRLEKLLLLLEEEEVVAEEDAAKNRVARKYEAVVSSQRELVGDTAKLFTLEEDCDIENDQNSEEVEEEEVEVEKEATDDIVSSLQSLDISCHNNEEEEEDDEEIVISRPSAAAASRRQILDDSSDSSRNSPLDSEQDDGNNDDEQDFVMIDEEAIVFEKEDESATSTSTSNKDDGIERKEEETTKDVLDGGFADLKITDDDGDDVSDVSFGQNNQFDDDSFTDERQEVHEESNDEDSLATANFLQTPKDDNDDDSILLSFEGCGCWSLDNETGDLYLSSTTDNDNSDPKKKAKWPKIKLPLPLYNKLYQHQRIGVQWMASLHHDEIKGGLLADDMGLGKTMQVLTYLGSLMRAETICNAIIICPKSVVRSWEREANLNLKNICVPKATVTAVTSDMGKAKRKRVFEDAFCAPSKRPQLVITTYGLVSNHITDLTNISNTYEESRWCYVVLDEGHQIKNSSTKMSRDVRILASRSPHTRRLLMTGTPMQNNMKELHSLFDWACGGKLLGSLKTFLNKYGLPIEEGRQKNASEWTVKKASEMNEKLQNVLKPYFLQRLKKTEFQDKLPGKKELVVFTHLSAKQRLLYEAYLEGDIVSSVLTGETASPLAAVSWLKMLCGHPSLVKEAADEYKDCDVDMLVQDSAKLQVLISLVSRLKKSGHKALIFSQSTKMLNIIELALADCVRHLRIDGSTANNYRQKAVDHFNDRDSNVDVMLLSTKAAGVGLTLTGADRAIIYDPSWNPAEDAQAVDRCYRIGQDKPVTVYRFISAGTVEEKIYEKQVHKDGIRRVILGTGGGSSSTERYFQKDDLRKLFKLGPRGESTMLDKFNAKSENDAKGASGKKSYLTKHASVVGVASHDVLYSTDALDTDPFSRKPYQLKKKDKQNVLSKDNSNVEDLTVPYSPRFDAVPLGRGRSIKAKIKKAEEPKESSKSEECTIAATLDEADALIANGNLDRAMSLLLDIVEDENIVLAQDQKLATHGKIAQIGDTLGWL</sequence>